<feature type="region of interest" description="Disordered" evidence="1">
    <location>
        <begin position="1"/>
        <end position="33"/>
    </location>
</feature>
<feature type="compositionally biased region" description="Polar residues" evidence="1">
    <location>
        <begin position="8"/>
        <end position="18"/>
    </location>
</feature>
<dbReference type="SMART" id="SM00053">
    <property type="entry name" value="DYNc"/>
    <property type="match status" value="1"/>
</dbReference>
<proteinExistence type="predicted"/>
<reference evidence="3 4" key="1">
    <citation type="submission" date="2020-12" db="EMBL/GenBank/DDBJ databases">
        <title>Concerted genomic and epigenomic changes stabilize Arabidopsis allopolyploids.</title>
        <authorList>
            <person name="Chen Z."/>
        </authorList>
    </citation>
    <scope>NUCLEOTIDE SEQUENCE [LARGE SCALE GENOMIC DNA]</scope>
    <source>
        <strain evidence="3">Allo738</strain>
        <tissue evidence="3">Leaf</tissue>
    </source>
</reference>
<dbReference type="PANTHER" id="PTHR11566:SF173">
    <property type="entry name" value="DYNAMIN-RELATED PROTEIN 4C"/>
    <property type="match status" value="1"/>
</dbReference>
<dbReference type="GO" id="GO:0005525">
    <property type="term" value="F:GTP binding"/>
    <property type="evidence" value="ECO:0007669"/>
    <property type="project" value="InterPro"/>
</dbReference>
<dbReference type="PROSITE" id="PS51718">
    <property type="entry name" value="G_DYNAMIN_2"/>
    <property type="match status" value="1"/>
</dbReference>
<dbReference type="GO" id="GO:0005737">
    <property type="term" value="C:cytoplasm"/>
    <property type="evidence" value="ECO:0007669"/>
    <property type="project" value="TreeGrafter"/>
</dbReference>
<dbReference type="GO" id="GO:0008017">
    <property type="term" value="F:microtubule binding"/>
    <property type="evidence" value="ECO:0007669"/>
    <property type="project" value="TreeGrafter"/>
</dbReference>
<evidence type="ECO:0000256" key="1">
    <source>
        <dbReference type="SAM" id="MobiDB-lite"/>
    </source>
</evidence>
<dbReference type="AlphaFoldDB" id="A0A8T2BJ74"/>
<keyword evidence="4" id="KW-1185">Reference proteome</keyword>
<feature type="domain" description="Dynamin-type G" evidence="2">
    <location>
        <begin position="85"/>
        <end position="317"/>
    </location>
</feature>
<dbReference type="EMBL" id="JAEFBK010000007">
    <property type="protein sequence ID" value="KAG7585144.1"/>
    <property type="molecule type" value="Genomic_DNA"/>
</dbReference>
<dbReference type="CDD" id="cd08771">
    <property type="entry name" value="DLP_1"/>
    <property type="match status" value="1"/>
</dbReference>
<dbReference type="InterPro" id="IPR045063">
    <property type="entry name" value="Dynamin_N"/>
</dbReference>
<dbReference type="InterPro" id="IPR030381">
    <property type="entry name" value="G_DYNAMIN_dom"/>
</dbReference>
<name>A0A8T2BJ74_9BRAS</name>
<comment type="caution">
    <text evidence="3">The sequence shown here is derived from an EMBL/GenBank/DDBJ whole genome shotgun (WGS) entry which is preliminary data.</text>
</comment>
<protein>
    <submittedName>
        <fullName evidence="3">Dynamin-type guanine nucleotide-binding (G) domain</fullName>
    </submittedName>
</protein>
<evidence type="ECO:0000313" key="4">
    <source>
        <dbReference type="Proteomes" id="UP000694240"/>
    </source>
</evidence>
<dbReference type="InterPro" id="IPR001401">
    <property type="entry name" value="Dynamin_GTPase"/>
</dbReference>
<gene>
    <name evidence="3" type="ORF">ISN45_Aa02g005140</name>
</gene>
<dbReference type="GO" id="GO:0003924">
    <property type="term" value="F:GTPase activity"/>
    <property type="evidence" value="ECO:0007669"/>
    <property type="project" value="InterPro"/>
</dbReference>
<dbReference type="Proteomes" id="UP000694240">
    <property type="component" value="Chromosome 7"/>
</dbReference>
<dbReference type="GO" id="GO:0005874">
    <property type="term" value="C:microtubule"/>
    <property type="evidence" value="ECO:0007669"/>
    <property type="project" value="TreeGrafter"/>
</dbReference>
<accession>A0A8T2BJ74</accession>
<organism evidence="3 4">
    <name type="scientific">Arabidopsis thaliana x Arabidopsis arenosa</name>
    <dbReference type="NCBI Taxonomy" id="1240361"/>
    <lineage>
        <taxon>Eukaryota</taxon>
        <taxon>Viridiplantae</taxon>
        <taxon>Streptophyta</taxon>
        <taxon>Embryophyta</taxon>
        <taxon>Tracheophyta</taxon>
        <taxon>Spermatophyta</taxon>
        <taxon>Magnoliopsida</taxon>
        <taxon>eudicotyledons</taxon>
        <taxon>Gunneridae</taxon>
        <taxon>Pentapetalae</taxon>
        <taxon>rosids</taxon>
        <taxon>malvids</taxon>
        <taxon>Brassicales</taxon>
        <taxon>Brassicaceae</taxon>
        <taxon>Camelineae</taxon>
        <taxon>Arabidopsis</taxon>
    </lineage>
</organism>
<dbReference type="InterPro" id="IPR022812">
    <property type="entry name" value="Dynamin"/>
</dbReference>
<evidence type="ECO:0000313" key="3">
    <source>
        <dbReference type="EMBL" id="KAG7585144.1"/>
    </source>
</evidence>
<dbReference type="GO" id="GO:0016020">
    <property type="term" value="C:membrane"/>
    <property type="evidence" value="ECO:0007669"/>
    <property type="project" value="TreeGrafter"/>
</dbReference>
<sequence>MEGRTKLEVSNTSTSLGTVESKPQEEVVPTEAPIESSHNEAIVLEAVETTPQEDTVPIVAPISSYNDTILDISDRLRNLDLIKEGIQVPTIVVIGDQSSGKTSVLESLAGIRLPRGQRTTFPLVMRLQRSPCPESEIWLEYDDKRVDTDEEHLADAICTAAEAIAGSVKGVSDTPLTLHVKKDGVPDLTLVDLPGITRVSVNGQPRNMYEQISRMIMKYTKPEESIILNVLPATVDFTTCESISYVARGRGFSAVSRPSFVSGTGERTLAVVTKVDMAPEGVLEKVTADEVSIGLGYVCVRNRICEETFEEARREEE</sequence>
<dbReference type="Pfam" id="PF00350">
    <property type="entry name" value="Dynamin_N"/>
    <property type="match status" value="1"/>
</dbReference>
<dbReference type="PANTHER" id="PTHR11566">
    <property type="entry name" value="DYNAMIN"/>
    <property type="match status" value="1"/>
</dbReference>
<evidence type="ECO:0000259" key="2">
    <source>
        <dbReference type="PROSITE" id="PS51718"/>
    </source>
</evidence>